<protein>
    <submittedName>
        <fullName evidence="4">Cell wall-active antibiotic response 4TMS protein YvqF</fullName>
    </submittedName>
</protein>
<proteinExistence type="predicted"/>
<dbReference type="PANTHER" id="PTHR40763">
    <property type="entry name" value="MEMBRANE PROTEIN-RELATED"/>
    <property type="match status" value="1"/>
</dbReference>
<feature type="domain" description="Cell wall-active antibiotics response LiaF-like C-terminal" evidence="3">
    <location>
        <begin position="126"/>
        <end position="197"/>
    </location>
</feature>
<evidence type="ECO:0000313" key="4">
    <source>
        <dbReference type="EMBL" id="TQN32875.1"/>
    </source>
</evidence>
<accession>A0A543NM06</accession>
<dbReference type="Proteomes" id="UP000317422">
    <property type="component" value="Unassembled WGS sequence"/>
</dbReference>
<evidence type="ECO:0000259" key="3">
    <source>
        <dbReference type="Pfam" id="PF09922"/>
    </source>
</evidence>
<gene>
    <name evidence="4" type="ORF">FHX37_2862</name>
</gene>
<dbReference type="PANTHER" id="PTHR40763:SF4">
    <property type="entry name" value="DUF1707 DOMAIN-CONTAINING PROTEIN"/>
    <property type="match status" value="1"/>
</dbReference>
<comment type="caution">
    <text evidence="4">The sequence shown here is derived from an EMBL/GenBank/DDBJ whole genome shotgun (WGS) entry which is preliminary data.</text>
</comment>
<name>A0A543NM06_9ACTN</name>
<dbReference type="InterPro" id="IPR012551">
    <property type="entry name" value="DUF1707_SHOCT-like"/>
</dbReference>
<evidence type="ECO:0000259" key="2">
    <source>
        <dbReference type="Pfam" id="PF08044"/>
    </source>
</evidence>
<dbReference type="InterPro" id="IPR024425">
    <property type="entry name" value="LiaF-like_C"/>
</dbReference>
<dbReference type="Pfam" id="PF09922">
    <property type="entry name" value="LiaF-like_C"/>
    <property type="match status" value="1"/>
</dbReference>
<sequence>MPPGKAEEGGGADPLSTDENAAGRCAGAARSRTSVRKTGPSLGRVSEPVPPARMRASHADRERVVATLREAAVDGRLEMSEFVERCERVYEARTLGELPEFTRDLVEEDAQPVQVREAPVAALGTTVTRSGRWVVRPEEYVLALFGTAELDLRDALLAREHVRMTATSVFGRIRVHVPEGVEVRVRGWSFLGQRGVSGRRGRPRDGPVLELRGFCVLGSLLVRTPKRRWWLPWRGRRALE</sequence>
<feature type="region of interest" description="Disordered" evidence="1">
    <location>
        <begin position="1"/>
        <end position="61"/>
    </location>
</feature>
<organism evidence="4 5">
    <name type="scientific">Haloactinospora alba</name>
    <dbReference type="NCBI Taxonomy" id="405555"/>
    <lineage>
        <taxon>Bacteria</taxon>
        <taxon>Bacillati</taxon>
        <taxon>Actinomycetota</taxon>
        <taxon>Actinomycetes</taxon>
        <taxon>Streptosporangiales</taxon>
        <taxon>Nocardiopsidaceae</taxon>
        <taxon>Haloactinospora</taxon>
    </lineage>
</organism>
<evidence type="ECO:0000313" key="5">
    <source>
        <dbReference type="Proteomes" id="UP000317422"/>
    </source>
</evidence>
<reference evidence="4 5" key="1">
    <citation type="submission" date="2019-06" db="EMBL/GenBank/DDBJ databases">
        <title>Sequencing the genomes of 1000 actinobacteria strains.</title>
        <authorList>
            <person name="Klenk H.-P."/>
        </authorList>
    </citation>
    <scope>NUCLEOTIDE SEQUENCE [LARGE SCALE GENOMIC DNA]</scope>
    <source>
        <strain evidence="4 5">DSM 45015</strain>
    </source>
</reference>
<dbReference type="Pfam" id="PF08044">
    <property type="entry name" value="DUF1707"/>
    <property type="match status" value="1"/>
</dbReference>
<feature type="domain" description="DUF1707" evidence="2">
    <location>
        <begin position="54"/>
        <end position="105"/>
    </location>
</feature>
<dbReference type="EMBL" id="VFQC01000001">
    <property type="protein sequence ID" value="TQN32875.1"/>
    <property type="molecule type" value="Genomic_DNA"/>
</dbReference>
<keyword evidence="5" id="KW-1185">Reference proteome</keyword>
<dbReference type="AlphaFoldDB" id="A0A543NM06"/>
<evidence type="ECO:0000256" key="1">
    <source>
        <dbReference type="SAM" id="MobiDB-lite"/>
    </source>
</evidence>